<name>A0A6C0BYC8_9ZZZZ</name>
<evidence type="ECO:0000313" key="2">
    <source>
        <dbReference type="EMBL" id="QHS96378.1"/>
    </source>
</evidence>
<organism evidence="2">
    <name type="scientific">viral metagenome</name>
    <dbReference type="NCBI Taxonomy" id="1070528"/>
    <lineage>
        <taxon>unclassified sequences</taxon>
        <taxon>metagenomes</taxon>
        <taxon>organismal metagenomes</taxon>
    </lineage>
</organism>
<proteinExistence type="predicted"/>
<dbReference type="Pfam" id="PF00581">
    <property type="entry name" value="Rhodanese"/>
    <property type="match status" value="1"/>
</dbReference>
<accession>A0A6C0BYC8</accession>
<dbReference type="InterPro" id="IPR001763">
    <property type="entry name" value="Rhodanese-like_dom"/>
</dbReference>
<dbReference type="Gene3D" id="3.40.250.10">
    <property type="entry name" value="Rhodanese-like domain"/>
    <property type="match status" value="1"/>
</dbReference>
<dbReference type="SUPFAM" id="SSF52821">
    <property type="entry name" value="Rhodanese/Cell cycle control phosphatase"/>
    <property type="match status" value="1"/>
</dbReference>
<evidence type="ECO:0000259" key="1">
    <source>
        <dbReference type="PROSITE" id="PS50206"/>
    </source>
</evidence>
<dbReference type="PROSITE" id="PS50206">
    <property type="entry name" value="RHODANESE_3"/>
    <property type="match status" value="1"/>
</dbReference>
<dbReference type="CDD" id="cd00158">
    <property type="entry name" value="RHOD"/>
    <property type="match status" value="1"/>
</dbReference>
<feature type="domain" description="Rhodanese" evidence="1">
    <location>
        <begin position="85"/>
        <end position="108"/>
    </location>
</feature>
<reference evidence="2" key="1">
    <citation type="journal article" date="2020" name="Nature">
        <title>Giant virus diversity and host interactions through global metagenomics.</title>
        <authorList>
            <person name="Schulz F."/>
            <person name="Roux S."/>
            <person name="Paez-Espino D."/>
            <person name="Jungbluth S."/>
            <person name="Walsh D.A."/>
            <person name="Denef V.J."/>
            <person name="McMahon K.D."/>
            <person name="Konstantinidis K.T."/>
            <person name="Eloe-Fadrosh E.A."/>
            <person name="Kyrpides N.C."/>
            <person name="Woyke T."/>
        </authorList>
    </citation>
    <scope>NUCLEOTIDE SEQUENCE</scope>
    <source>
        <strain evidence="2">GVMAG-M-3300020166-18</strain>
    </source>
</reference>
<dbReference type="InterPro" id="IPR036873">
    <property type="entry name" value="Rhodanese-like_dom_sf"/>
</dbReference>
<dbReference type="AlphaFoldDB" id="A0A6C0BYC8"/>
<dbReference type="EMBL" id="MN739271">
    <property type="protein sequence ID" value="QHS96378.1"/>
    <property type="molecule type" value="Genomic_DNA"/>
</dbReference>
<protein>
    <recommendedName>
        <fullName evidence="1">Rhodanese domain-containing protein</fullName>
    </recommendedName>
</protein>
<sequence>MLRWFSPQRTDYKINYEDVQKCRGTHLIINTLPTEEQNCLIVGTIPATQETRRVNEFLSKNTSTTIIIYGKHCNDDAVDTKYNQLSKLGFTQVYVYQGGLFEWLLLQDIYGKEEFPTTTQELDILKYKPTKKLTYDLVTL</sequence>